<name>A0A9Q3CV04_9BASI</name>
<reference evidence="3" key="1">
    <citation type="submission" date="2021-03" db="EMBL/GenBank/DDBJ databases">
        <title>Draft genome sequence of rust myrtle Austropuccinia psidii MF-1, a brazilian biotype.</title>
        <authorList>
            <person name="Quecine M.C."/>
            <person name="Pachon D.M.R."/>
            <person name="Bonatelli M.L."/>
            <person name="Correr F.H."/>
            <person name="Franceschini L.M."/>
            <person name="Leite T.F."/>
            <person name="Margarido G.R.A."/>
            <person name="Almeida C.A."/>
            <person name="Ferrarezi J.A."/>
            <person name="Labate C.A."/>
        </authorList>
    </citation>
    <scope>NUCLEOTIDE SEQUENCE</scope>
    <source>
        <strain evidence="3">MF-1</strain>
    </source>
</reference>
<proteinExistence type="predicted"/>
<protein>
    <recommendedName>
        <fullName evidence="2">Reverse transcriptase Ty1/copia-type domain-containing protein</fullName>
    </recommendedName>
</protein>
<feature type="domain" description="Reverse transcriptase Ty1/copia-type" evidence="2">
    <location>
        <begin position="1"/>
        <end position="107"/>
    </location>
</feature>
<keyword evidence="1" id="KW-0732">Signal</keyword>
<keyword evidence="4" id="KW-1185">Reference proteome</keyword>
<gene>
    <name evidence="3" type="ORF">O181_029765</name>
</gene>
<evidence type="ECO:0000313" key="4">
    <source>
        <dbReference type="Proteomes" id="UP000765509"/>
    </source>
</evidence>
<evidence type="ECO:0000313" key="3">
    <source>
        <dbReference type="EMBL" id="MBW0490050.1"/>
    </source>
</evidence>
<comment type="caution">
    <text evidence="3">The sequence shown here is derived from an EMBL/GenBank/DDBJ whole genome shotgun (WGS) entry which is preliminary data.</text>
</comment>
<evidence type="ECO:0000256" key="1">
    <source>
        <dbReference type="SAM" id="SignalP"/>
    </source>
</evidence>
<dbReference type="InterPro" id="IPR013103">
    <property type="entry name" value="RVT_2"/>
</dbReference>
<dbReference type="Pfam" id="PF07727">
    <property type="entry name" value="RVT_2"/>
    <property type="match status" value="1"/>
</dbReference>
<dbReference type="Proteomes" id="UP000765509">
    <property type="component" value="Unassembled WGS sequence"/>
</dbReference>
<dbReference type="EMBL" id="AVOT02010384">
    <property type="protein sequence ID" value="MBW0490050.1"/>
    <property type="molecule type" value="Genomic_DNA"/>
</dbReference>
<feature type="signal peptide" evidence="1">
    <location>
        <begin position="1"/>
        <end position="22"/>
    </location>
</feature>
<evidence type="ECO:0000259" key="2">
    <source>
        <dbReference type="Pfam" id="PF07727"/>
    </source>
</evidence>
<organism evidence="3 4">
    <name type="scientific">Austropuccinia psidii MF-1</name>
    <dbReference type="NCBI Taxonomy" id="1389203"/>
    <lineage>
        <taxon>Eukaryota</taxon>
        <taxon>Fungi</taxon>
        <taxon>Dikarya</taxon>
        <taxon>Basidiomycota</taxon>
        <taxon>Pucciniomycotina</taxon>
        <taxon>Pucciniomycetes</taxon>
        <taxon>Pucciniales</taxon>
        <taxon>Sphaerophragmiaceae</taxon>
        <taxon>Austropuccinia</taxon>
    </lineage>
</organism>
<sequence>MRQVARFWWIFLSDILTQMGFAAMEVNQSLYIFRSGGDTISIWIHVNDGVFALNSPNDVPDFKRQLCAEVDIKWHDTICQIVGLECAFGEGEVAITQKRLMKSILDAYPWQIVKSDCPLPVSPPTDVAVEGETLDATPFCLVIGSLAYLISGSHPYLAFTVNYLA</sequence>
<dbReference type="OrthoDB" id="8064356at2759"/>
<dbReference type="AlphaFoldDB" id="A0A9Q3CV04"/>
<accession>A0A9Q3CV04</accession>
<feature type="chain" id="PRO_5040394751" description="Reverse transcriptase Ty1/copia-type domain-containing protein" evidence="1">
    <location>
        <begin position="23"/>
        <end position="165"/>
    </location>
</feature>